<dbReference type="PANTHER" id="PTHR46525">
    <property type="entry name" value="EMB|CAB72159.1"/>
    <property type="match status" value="1"/>
</dbReference>
<comment type="similarity">
    <text evidence="1">Belongs to the senescence regulator S40 family.</text>
</comment>
<dbReference type="AlphaFoldDB" id="A0AAV1B4G2"/>
<evidence type="ECO:0000313" key="4">
    <source>
        <dbReference type="Proteomes" id="UP001157006"/>
    </source>
</evidence>
<evidence type="ECO:0000256" key="2">
    <source>
        <dbReference type="SAM" id="MobiDB-lite"/>
    </source>
</evidence>
<dbReference type="EMBL" id="OX451741">
    <property type="protein sequence ID" value="CAI8616428.1"/>
    <property type="molecule type" value="Genomic_DNA"/>
</dbReference>
<name>A0AAV1B4G2_VICFA</name>
<feature type="region of interest" description="Disordered" evidence="2">
    <location>
        <begin position="57"/>
        <end position="80"/>
    </location>
</feature>
<evidence type="ECO:0008006" key="5">
    <source>
        <dbReference type="Google" id="ProtNLM"/>
    </source>
</evidence>
<dbReference type="PANTHER" id="PTHR46525:SF2">
    <property type="entry name" value="EMB|CAB72159.1"/>
    <property type="match status" value="1"/>
</dbReference>
<accession>A0AAV1B4G2</accession>
<evidence type="ECO:0000313" key="3">
    <source>
        <dbReference type="EMBL" id="CAI8616428.1"/>
    </source>
</evidence>
<keyword evidence="4" id="KW-1185">Reference proteome</keyword>
<protein>
    <recommendedName>
        <fullName evidence="5">Senescence regulator</fullName>
    </recommendedName>
</protein>
<gene>
    <name evidence="3" type="ORF">VFH_VI028600</name>
</gene>
<dbReference type="Proteomes" id="UP001157006">
    <property type="component" value="Chromosome 6"/>
</dbReference>
<evidence type="ECO:0000256" key="1">
    <source>
        <dbReference type="ARBA" id="ARBA00034773"/>
    </source>
</evidence>
<reference evidence="3 4" key="1">
    <citation type="submission" date="2023-01" db="EMBL/GenBank/DDBJ databases">
        <authorList>
            <person name="Kreplak J."/>
        </authorList>
    </citation>
    <scope>NUCLEOTIDE SEQUENCE [LARGE SCALE GENOMIC DNA]</scope>
</reference>
<sequence length="157" mass="17594">MANSYFAKRNHLFLSVSSDRDSSLSLTTDSDSMFEFQESDIYNSDHAYSAEFCKSLHGSRSVKKPSSSKTKDAGGTAASVPVNIPDWSKILGDEYTKRIKMEMEGEDEDESGWLPPHEFLARKRVASLSVQEGFGRTLKGRDLSRLRNAIWAKTGFQ</sequence>
<dbReference type="InterPro" id="IPR007608">
    <property type="entry name" value="Senescence_reg_S40"/>
</dbReference>
<dbReference type="GO" id="GO:0010150">
    <property type="term" value="P:leaf senescence"/>
    <property type="evidence" value="ECO:0007669"/>
    <property type="project" value="UniProtKB-ARBA"/>
</dbReference>
<organism evidence="3 4">
    <name type="scientific">Vicia faba</name>
    <name type="common">Broad bean</name>
    <name type="synonym">Faba vulgaris</name>
    <dbReference type="NCBI Taxonomy" id="3906"/>
    <lineage>
        <taxon>Eukaryota</taxon>
        <taxon>Viridiplantae</taxon>
        <taxon>Streptophyta</taxon>
        <taxon>Embryophyta</taxon>
        <taxon>Tracheophyta</taxon>
        <taxon>Spermatophyta</taxon>
        <taxon>Magnoliopsida</taxon>
        <taxon>eudicotyledons</taxon>
        <taxon>Gunneridae</taxon>
        <taxon>Pentapetalae</taxon>
        <taxon>rosids</taxon>
        <taxon>fabids</taxon>
        <taxon>Fabales</taxon>
        <taxon>Fabaceae</taxon>
        <taxon>Papilionoideae</taxon>
        <taxon>50 kb inversion clade</taxon>
        <taxon>NPAAA clade</taxon>
        <taxon>Hologalegina</taxon>
        <taxon>IRL clade</taxon>
        <taxon>Fabeae</taxon>
        <taxon>Vicia</taxon>
    </lineage>
</organism>
<dbReference type="Pfam" id="PF04520">
    <property type="entry name" value="Senescence_reg"/>
    <property type="match status" value="1"/>
</dbReference>
<proteinExistence type="inferred from homology"/>